<evidence type="ECO:0000256" key="8">
    <source>
        <dbReference type="ARBA" id="ARBA00051542"/>
    </source>
</evidence>
<comment type="caution">
    <text evidence="12">The sequence shown here is derived from an EMBL/GenBank/DDBJ whole genome shotgun (WGS) entry which is preliminary data.</text>
</comment>
<feature type="domain" description="tRNA-specific 2-thiouridylase MnmA-like C-terminal" evidence="10">
    <location>
        <begin position="269"/>
        <end position="342"/>
    </location>
</feature>
<dbReference type="PANTHER" id="PTHR11933">
    <property type="entry name" value="TRNA 5-METHYLAMINOMETHYL-2-THIOURIDYLATE -METHYLTRANSFERASE"/>
    <property type="match status" value="1"/>
</dbReference>
<comment type="caution">
    <text evidence="9">Lacks conserved residue(s) required for the propagation of feature annotation.</text>
</comment>
<dbReference type="InterPro" id="IPR023382">
    <property type="entry name" value="MnmA-like_central_sf"/>
</dbReference>
<keyword evidence="4 9" id="KW-0547">Nucleotide-binding</keyword>
<dbReference type="Gene3D" id="2.30.30.280">
    <property type="entry name" value="Adenine nucleotide alpha hydrolases-like domains"/>
    <property type="match status" value="1"/>
</dbReference>
<feature type="region of interest" description="Interaction with tRNA" evidence="9">
    <location>
        <begin position="138"/>
        <end position="140"/>
    </location>
</feature>
<dbReference type="InterPro" id="IPR004506">
    <property type="entry name" value="MnmA-like"/>
</dbReference>
<keyword evidence="6 9" id="KW-0694">RNA-binding</keyword>
<dbReference type="GO" id="GO:0000049">
    <property type="term" value="F:tRNA binding"/>
    <property type="evidence" value="ECO:0007669"/>
    <property type="project" value="UniProtKB-KW"/>
</dbReference>
<dbReference type="GO" id="GO:0005524">
    <property type="term" value="F:ATP binding"/>
    <property type="evidence" value="ECO:0007669"/>
    <property type="project" value="UniProtKB-KW"/>
</dbReference>
<keyword evidence="13" id="KW-1185">Reference proteome</keyword>
<name>A0A846QR41_9BACT</name>
<feature type="site" description="Interaction with tRNA" evidence="9">
    <location>
        <position position="117"/>
    </location>
</feature>
<dbReference type="EMBL" id="JAATJA010000005">
    <property type="protein sequence ID" value="NJB69450.1"/>
    <property type="molecule type" value="Genomic_DNA"/>
</dbReference>
<feature type="region of interest" description="Interaction with tRNA" evidence="9">
    <location>
        <begin position="293"/>
        <end position="294"/>
    </location>
</feature>
<feature type="binding site" evidence="9">
    <location>
        <position position="116"/>
    </location>
    <ligand>
        <name>ATP</name>
        <dbReference type="ChEBI" id="CHEBI:30616"/>
    </ligand>
</feature>
<dbReference type="HAMAP" id="MF_00144">
    <property type="entry name" value="tRNA_thiouridyl_MnmA"/>
    <property type="match status" value="1"/>
</dbReference>
<evidence type="ECO:0000256" key="2">
    <source>
        <dbReference type="ARBA" id="ARBA00022679"/>
    </source>
</evidence>
<evidence type="ECO:0000256" key="9">
    <source>
        <dbReference type="HAMAP-Rule" id="MF_00144"/>
    </source>
</evidence>
<dbReference type="RefSeq" id="WP_167942534.1">
    <property type="nucleotide sequence ID" value="NZ_JAATJA010000005.1"/>
</dbReference>
<comment type="function">
    <text evidence="9">Catalyzes the 2-thiolation of uridine at the wobble position (U34) of tRNA, leading to the formation of s(2)U34.</text>
</comment>
<sequence length="345" mass="37550">MTTAVAVSGGMDSLFTLLLLKERGLDVFAIHAHFLPPSDTTARTVAALTERCAELGVPFHAVDLSREFDEQVITPFVRGYAEGHTPNPCATCNPAMKFGLLFDRARELGADTLSTGHYARMLDTPTGKRLYRGADPVKDQSYFLSLVPRERLEHAILPLGDWCKADVRGALEARGVVVPLPSESQEICFVPGDDYCAFLRSRMDRLPGPGPIELEDGTTVGRHNGLWRHTLGQRRGIGVAWSEPLYVLDKDTARNALIVGTAERLPATGCTLGDVNILVPPAAWPETVLVQTRYRQKAKPAHATLAGDTLRLSFIEPHTRPTPGQVGALYDHDGSVLAGGRIRNA</sequence>
<accession>A0A846QR41</accession>
<keyword evidence="3 9" id="KW-0819">tRNA processing</keyword>
<feature type="site" description="Interaction with tRNA" evidence="9">
    <location>
        <position position="325"/>
    </location>
</feature>
<feature type="domain" description="tRNA-specific 2-thiouridylase MnmA-like central" evidence="11">
    <location>
        <begin position="209"/>
        <end position="260"/>
    </location>
</feature>
<keyword evidence="1 9" id="KW-0820">tRNA-binding</keyword>
<dbReference type="SUPFAM" id="SSF52402">
    <property type="entry name" value="Adenine nucleotide alpha hydrolases-like"/>
    <property type="match status" value="1"/>
</dbReference>
<proteinExistence type="inferred from homology"/>
<comment type="catalytic activity">
    <reaction evidence="8 9">
        <text>S-sulfanyl-L-cysteinyl-[protein] + uridine(34) in tRNA + AH2 + ATP = 2-thiouridine(34) in tRNA + L-cysteinyl-[protein] + A + AMP + diphosphate + H(+)</text>
        <dbReference type="Rhea" id="RHEA:47032"/>
        <dbReference type="Rhea" id="RHEA-COMP:10131"/>
        <dbReference type="Rhea" id="RHEA-COMP:11726"/>
        <dbReference type="Rhea" id="RHEA-COMP:11727"/>
        <dbReference type="Rhea" id="RHEA-COMP:11728"/>
        <dbReference type="ChEBI" id="CHEBI:13193"/>
        <dbReference type="ChEBI" id="CHEBI:15378"/>
        <dbReference type="ChEBI" id="CHEBI:17499"/>
        <dbReference type="ChEBI" id="CHEBI:29950"/>
        <dbReference type="ChEBI" id="CHEBI:30616"/>
        <dbReference type="ChEBI" id="CHEBI:33019"/>
        <dbReference type="ChEBI" id="CHEBI:61963"/>
        <dbReference type="ChEBI" id="CHEBI:65315"/>
        <dbReference type="ChEBI" id="CHEBI:87170"/>
        <dbReference type="ChEBI" id="CHEBI:456215"/>
        <dbReference type="EC" id="2.8.1.13"/>
    </reaction>
</comment>
<dbReference type="GO" id="GO:0103016">
    <property type="term" value="F:tRNA-uridine 2-sulfurtransferase activity"/>
    <property type="evidence" value="ECO:0007669"/>
    <property type="project" value="UniProtKB-EC"/>
</dbReference>
<protein>
    <recommendedName>
        <fullName evidence="9">tRNA-specific 2-thiouridylase MnmA</fullName>
        <ecNumber evidence="9">2.8.1.13</ecNumber>
    </recommendedName>
</protein>
<evidence type="ECO:0000256" key="4">
    <source>
        <dbReference type="ARBA" id="ARBA00022741"/>
    </source>
</evidence>
<dbReference type="Gene3D" id="3.40.50.620">
    <property type="entry name" value="HUPs"/>
    <property type="match status" value="1"/>
</dbReference>
<dbReference type="InterPro" id="IPR014729">
    <property type="entry name" value="Rossmann-like_a/b/a_fold"/>
</dbReference>
<evidence type="ECO:0000256" key="1">
    <source>
        <dbReference type="ARBA" id="ARBA00022555"/>
    </source>
</evidence>
<evidence type="ECO:0000313" key="13">
    <source>
        <dbReference type="Proteomes" id="UP000580856"/>
    </source>
</evidence>
<keyword evidence="5 9" id="KW-0067">ATP-binding</keyword>
<evidence type="ECO:0000256" key="6">
    <source>
        <dbReference type="ARBA" id="ARBA00022884"/>
    </source>
</evidence>
<keyword evidence="9" id="KW-0963">Cytoplasm</keyword>
<dbReference type="Gene3D" id="2.40.30.10">
    <property type="entry name" value="Translation factors"/>
    <property type="match status" value="1"/>
</dbReference>
<evidence type="ECO:0000259" key="10">
    <source>
        <dbReference type="Pfam" id="PF20258"/>
    </source>
</evidence>
<dbReference type="GO" id="GO:0005737">
    <property type="term" value="C:cytoplasm"/>
    <property type="evidence" value="ECO:0007669"/>
    <property type="project" value="UniProtKB-SubCell"/>
</dbReference>
<dbReference type="CDD" id="cd01998">
    <property type="entry name" value="MnmA_TRMU-like"/>
    <property type="match status" value="1"/>
</dbReference>
<dbReference type="PANTHER" id="PTHR11933:SF5">
    <property type="entry name" value="MITOCHONDRIAL TRNA-SPECIFIC 2-THIOURIDYLASE 1"/>
    <property type="match status" value="1"/>
</dbReference>
<evidence type="ECO:0000256" key="5">
    <source>
        <dbReference type="ARBA" id="ARBA00022840"/>
    </source>
</evidence>
<evidence type="ECO:0000256" key="3">
    <source>
        <dbReference type="ARBA" id="ARBA00022694"/>
    </source>
</evidence>
<organism evidence="12 13">
    <name type="scientific">Desulfobaculum xiamenense</name>
    <dbReference type="NCBI Taxonomy" id="995050"/>
    <lineage>
        <taxon>Bacteria</taxon>
        <taxon>Pseudomonadati</taxon>
        <taxon>Thermodesulfobacteriota</taxon>
        <taxon>Desulfovibrionia</taxon>
        <taxon>Desulfovibrionales</taxon>
        <taxon>Desulfovibrionaceae</taxon>
        <taxon>Desulfobaculum</taxon>
    </lineage>
</organism>
<dbReference type="InterPro" id="IPR046884">
    <property type="entry name" value="MnmA-like_central"/>
</dbReference>
<feature type="active site" description="Cysteine persulfide intermediate" evidence="9">
    <location>
        <position position="188"/>
    </location>
</feature>
<keyword evidence="2 9" id="KW-0808">Transferase</keyword>
<feature type="active site" description="Nucleophile" evidence="9">
    <location>
        <position position="92"/>
    </location>
</feature>
<dbReference type="NCBIfam" id="NF001138">
    <property type="entry name" value="PRK00143.1"/>
    <property type="match status" value="1"/>
</dbReference>
<dbReference type="GO" id="GO:0002143">
    <property type="term" value="P:tRNA wobble position uridine thiolation"/>
    <property type="evidence" value="ECO:0007669"/>
    <property type="project" value="TreeGrafter"/>
</dbReference>
<dbReference type="InterPro" id="IPR046885">
    <property type="entry name" value="MnmA-like_C"/>
</dbReference>
<comment type="subcellular location">
    <subcellularLocation>
        <location evidence="9">Cytoplasm</location>
    </subcellularLocation>
</comment>
<dbReference type="NCBIfam" id="TIGR00420">
    <property type="entry name" value="trmU"/>
    <property type="match status" value="1"/>
</dbReference>
<evidence type="ECO:0000313" key="12">
    <source>
        <dbReference type="EMBL" id="NJB69450.1"/>
    </source>
</evidence>
<reference evidence="12 13" key="1">
    <citation type="submission" date="2020-03" db="EMBL/GenBank/DDBJ databases">
        <title>Genomic Encyclopedia of Type Strains, Phase IV (KMG-IV): sequencing the most valuable type-strain genomes for metagenomic binning, comparative biology and taxonomic classification.</title>
        <authorList>
            <person name="Goeker M."/>
        </authorList>
    </citation>
    <scope>NUCLEOTIDE SEQUENCE [LARGE SCALE GENOMIC DNA]</scope>
    <source>
        <strain evidence="12 13">DSM 24233</strain>
    </source>
</reference>
<comment type="similarity">
    <text evidence="9">Belongs to the MnmA/TRMU family.</text>
</comment>
<dbReference type="Proteomes" id="UP000580856">
    <property type="component" value="Unassembled WGS sequence"/>
</dbReference>
<evidence type="ECO:0000256" key="7">
    <source>
        <dbReference type="ARBA" id="ARBA00023157"/>
    </source>
</evidence>
<dbReference type="Pfam" id="PF20259">
    <property type="entry name" value="tRNA_Me_trans_M"/>
    <property type="match status" value="1"/>
</dbReference>
<gene>
    <name evidence="9" type="primary">mnmA</name>
    <name evidence="12" type="ORF">GGQ74_003152</name>
</gene>
<dbReference type="AlphaFoldDB" id="A0A846QR41"/>
<keyword evidence="7" id="KW-1015">Disulfide bond</keyword>
<feature type="binding site" evidence="9">
    <location>
        <begin position="6"/>
        <end position="13"/>
    </location>
    <ligand>
        <name>ATP</name>
        <dbReference type="ChEBI" id="CHEBI:30616"/>
    </ligand>
</feature>
<evidence type="ECO:0000259" key="11">
    <source>
        <dbReference type="Pfam" id="PF20259"/>
    </source>
</evidence>
<dbReference type="Pfam" id="PF20258">
    <property type="entry name" value="tRNA_Me_trans_C"/>
    <property type="match status" value="1"/>
</dbReference>
<dbReference type="Pfam" id="PF03054">
    <property type="entry name" value="tRNA_Me_trans"/>
    <property type="match status" value="1"/>
</dbReference>
<dbReference type="EC" id="2.8.1.13" evidence="9"/>